<evidence type="ECO:0000256" key="3">
    <source>
        <dbReference type="ARBA" id="ARBA00014846"/>
    </source>
</evidence>
<dbReference type="OrthoDB" id="272370at2759"/>
<accession>A0A2S5BIW4</accession>
<sequence length="446" mass="48500">MARLRVDATSPVDWLYTAEGGANLVLSYAGDAVPDLQRHALRLRKRKRIAGPQGAIPDQVDVEFGDKVVRPLLGPELCLEAQVVALSSEWLRSVAGSLAARNVRPLKRVEEDDVDVAAGKGVLVEDLISGRGCLSVEIKPKWGFLPSRDHLSPETADVKSAYCRTCMHRALKRAPRITTAKRVGAEPALAVDREEFCPLDLYSRDPARTSRALQQLYASWTSSDGGINNLRFFLDGKLVKPSELPPQFEEKMTSSSEFDGDPASGFASRFTPILLASPVLPRLAALQASLDPLDIEGLAARVRDELGLDLYRPDLAEDEVASTLGGQPTTQEWQAWLERASAPAPPNEQDAPLRDLVLAYLLSATFKDCSIFIRVDSPPFPANIATTLSADDPSAIAGAEIKVIDLDPKPIARMGKYARMDREIVEHWRDSVLAGGAPSRCCGTTA</sequence>
<reference evidence="9 10" key="1">
    <citation type="journal article" date="2018" name="Front. Microbiol.">
        <title>Prospects for Fungal Bioremediation of Acidic Radioactive Waste Sites: Characterization and Genome Sequence of Rhodotorula taiwanensis MD1149.</title>
        <authorList>
            <person name="Tkavc R."/>
            <person name="Matrosova V.Y."/>
            <person name="Grichenko O.E."/>
            <person name="Gostincar C."/>
            <person name="Volpe R.P."/>
            <person name="Klimenkova P."/>
            <person name="Gaidamakova E.K."/>
            <person name="Zhou C.E."/>
            <person name="Stewart B.J."/>
            <person name="Lyman M.G."/>
            <person name="Malfatti S.A."/>
            <person name="Rubinfeld B."/>
            <person name="Courtot M."/>
            <person name="Singh J."/>
            <person name="Dalgard C.L."/>
            <person name="Hamilton T."/>
            <person name="Frey K.G."/>
            <person name="Gunde-Cimerman N."/>
            <person name="Dugan L."/>
            <person name="Daly M.J."/>
        </authorList>
    </citation>
    <scope>NUCLEOTIDE SEQUENCE [LARGE SCALE GENOMIC DNA]</scope>
    <source>
        <strain evidence="9 10">MD1149</strain>
    </source>
</reference>
<gene>
    <name evidence="9" type="ORF">BMF94_0296</name>
</gene>
<evidence type="ECO:0000256" key="1">
    <source>
        <dbReference type="ARBA" id="ARBA00001774"/>
    </source>
</evidence>
<keyword evidence="4 8" id="KW-0808">Transferase</keyword>
<comment type="caution">
    <text evidence="9">The sequence shown here is derived from an EMBL/GenBank/DDBJ whole genome shotgun (WGS) entry which is preliminary data.</text>
</comment>
<evidence type="ECO:0000313" key="10">
    <source>
        <dbReference type="Proteomes" id="UP000237144"/>
    </source>
</evidence>
<keyword evidence="7 8" id="KW-0067">ATP-binding</keyword>
<dbReference type="Gene3D" id="3.30.200.110">
    <property type="entry name" value="Inositol-pentakisphosphate 2-kinase, N-lobe"/>
    <property type="match status" value="1"/>
</dbReference>
<dbReference type="GO" id="GO:0005524">
    <property type="term" value="F:ATP binding"/>
    <property type="evidence" value="ECO:0007669"/>
    <property type="project" value="UniProtKB-KW"/>
</dbReference>
<dbReference type="GO" id="GO:0005634">
    <property type="term" value="C:nucleus"/>
    <property type="evidence" value="ECO:0007669"/>
    <property type="project" value="TreeGrafter"/>
</dbReference>
<organism evidence="9 10">
    <name type="scientific">Rhodotorula taiwanensis</name>
    <dbReference type="NCBI Taxonomy" id="741276"/>
    <lineage>
        <taxon>Eukaryota</taxon>
        <taxon>Fungi</taxon>
        <taxon>Dikarya</taxon>
        <taxon>Basidiomycota</taxon>
        <taxon>Pucciniomycotina</taxon>
        <taxon>Microbotryomycetes</taxon>
        <taxon>Sporidiobolales</taxon>
        <taxon>Sporidiobolaceae</taxon>
        <taxon>Rhodotorula</taxon>
    </lineage>
</organism>
<dbReference type="GO" id="GO:0032958">
    <property type="term" value="P:inositol phosphate biosynthetic process"/>
    <property type="evidence" value="ECO:0007669"/>
    <property type="project" value="TreeGrafter"/>
</dbReference>
<dbReference type="AlphaFoldDB" id="A0A2S5BIW4"/>
<evidence type="ECO:0000256" key="7">
    <source>
        <dbReference type="ARBA" id="ARBA00022840"/>
    </source>
</evidence>
<evidence type="ECO:0000256" key="2">
    <source>
        <dbReference type="ARBA" id="ARBA00012023"/>
    </source>
</evidence>
<dbReference type="EMBL" id="PJQD01000002">
    <property type="protein sequence ID" value="POY76704.1"/>
    <property type="molecule type" value="Genomic_DNA"/>
</dbReference>
<comment type="catalytic activity">
    <reaction evidence="1 8">
        <text>1D-myo-inositol 1,3,4,5,6-pentakisphosphate + ATP = 1D-myo-inositol hexakisphosphate + ADP + H(+)</text>
        <dbReference type="Rhea" id="RHEA:20313"/>
        <dbReference type="ChEBI" id="CHEBI:15378"/>
        <dbReference type="ChEBI" id="CHEBI:30616"/>
        <dbReference type="ChEBI" id="CHEBI:57733"/>
        <dbReference type="ChEBI" id="CHEBI:58130"/>
        <dbReference type="ChEBI" id="CHEBI:456216"/>
        <dbReference type="EC" id="2.7.1.158"/>
    </reaction>
</comment>
<dbReference type="PANTHER" id="PTHR14456">
    <property type="entry name" value="INOSITOL POLYPHOSPHATE KINASE 1"/>
    <property type="match status" value="1"/>
</dbReference>
<protein>
    <recommendedName>
        <fullName evidence="3 8">Inositol-pentakisphosphate 2-kinase</fullName>
        <ecNumber evidence="2 8">2.7.1.158</ecNumber>
    </recommendedName>
</protein>
<dbReference type="Pfam" id="PF06090">
    <property type="entry name" value="Ins_P5_2-kin"/>
    <property type="match status" value="1"/>
</dbReference>
<keyword evidence="6 8" id="KW-0418">Kinase</keyword>
<dbReference type="InterPro" id="IPR009286">
    <property type="entry name" value="Ins_P5_2-kin"/>
</dbReference>
<name>A0A2S5BIW4_9BASI</name>
<evidence type="ECO:0000256" key="4">
    <source>
        <dbReference type="ARBA" id="ARBA00022679"/>
    </source>
</evidence>
<dbReference type="GO" id="GO:0035299">
    <property type="term" value="F:inositol-1,3,4,5,6-pentakisphosphate 2-kinase activity"/>
    <property type="evidence" value="ECO:0007669"/>
    <property type="project" value="UniProtKB-EC"/>
</dbReference>
<dbReference type="STRING" id="741276.A0A2S5BIW4"/>
<evidence type="ECO:0000313" key="9">
    <source>
        <dbReference type="EMBL" id="POY76704.1"/>
    </source>
</evidence>
<proteinExistence type="predicted"/>
<dbReference type="Proteomes" id="UP000237144">
    <property type="component" value="Unassembled WGS sequence"/>
</dbReference>
<dbReference type="InterPro" id="IPR043001">
    <property type="entry name" value="IP5_2-K_N_lobe"/>
</dbReference>
<evidence type="ECO:0000256" key="8">
    <source>
        <dbReference type="RuleBase" id="RU364126"/>
    </source>
</evidence>
<dbReference type="PANTHER" id="PTHR14456:SF2">
    <property type="entry name" value="INOSITOL-PENTAKISPHOSPHATE 2-KINASE"/>
    <property type="match status" value="1"/>
</dbReference>
<dbReference type="EC" id="2.7.1.158" evidence="2 8"/>
<keyword evidence="5 8" id="KW-0547">Nucleotide-binding</keyword>
<evidence type="ECO:0000256" key="5">
    <source>
        <dbReference type="ARBA" id="ARBA00022741"/>
    </source>
</evidence>
<comment type="domain">
    <text evidence="8">The EXKPK motif is conserved in inositol-pentakisphosphate 2-kinases of both family 1 and 2.</text>
</comment>
<comment type="function">
    <text evidence="8">Phosphorylates Ins(1,3,4,5,6)P5 at position 2 to form Ins(1,2,3,4,5,6)P6 (InsP6 or phytate).</text>
</comment>
<keyword evidence="10" id="KW-1185">Reference proteome</keyword>
<evidence type="ECO:0000256" key="6">
    <source>
        <dbReference type="ARBA" id="ARBA00022777"/>
    </source>
</evidence>